<dbReference type="InterPro" id="IPR036396">
    <property type="entry name" value="Cyt_P450_sf"/>
</dbReference>
<organism evidence="10 11">
    <name type="scientific">Steccherinum ochraceum</name>
    <dbReference type="NCBI Taxonomy" id="92696"/>
    <lineage>
        <taxon>Eukaryota</taxon>
        <taxon>Fungi</taxon>
        <taxon>Dikarya</taxon>
        <taxon>Basidiomycota</taxon>
        <taxon>Agaricomycotina</taxon>
        <taxon>Agaricomycetes</taxon>
        <taxon>Polyporales</taxon>
        <taxon>Steccherinaceae</taxon>
        <taxon>Steccherinum</taxon>
    </lineage>
</organism>
<dbReference type="GO" id="GO:0005506">
    <property type="term" value="F:iron ion binding"/>
    <property type="evidence" value="ECO:0007669"/>
    <property type="project" value="InterPro"/>
</dbReference>
<dbReference type="PANTHER" id="PTHR24305:SF187">
    <property type="entry name" value="P450, PUTATIVE (EUROFUNG)-RELATED"/>
    <property type="match status" value="1"/>
</dbReference>
<keyword evidence="5" id="KW-0560">Oxidoreductase</keyword>
<name>A0A4R0RMY1_9APHY</name>
<dbReference type="PANTHER" id="PTHR24305">
    <property type="entry name" value="CYTOCHROME P450"/>
    <property type="match status" value="1"/>
</dbReference>
<comment type="similarity">
    <text evidence="3">Belongs to the cytochrome P450 family.</text>
</comment>
<evidence type="ECO:0000256" key="5">
    <source>
        <dbReference type="ARBA" id="ARBA00023002"/>
    </source>
</evidence>
<evidence type="ECO:0000313" key="11">
    <source>
        <dbReference type="Proteomes" id="UP000292702"/>
    </source>
</evidence>
<protein>
    <recommendedName>
        <fullName evidence="12">Cytochrome P450</fullName>
    </recommendedName>
</protein>
<feature type="transmembrane region" description="Helical" evidence="9">
    <location>
        <begin position="12"/>
        <end position="35"/>
    </location>
</feature>
<evidence type="ECO:0000256" key="1">
    <source>
        <dbReference type="ARBA" id="ARBA00001971"/>
    </source>
</evidence>
<evidence type="ECO:0000256" key="8">
    <source>
        <dbReference type="PIRSR" id="PIRSR602403-1"/>
    </source>
</evidence>
<dbReference type="InterPro" id="IPR002403">
    <property type="entry name" value="Cyt_P450_E_grp-IV"/>
</dbReference>
<dbReference type="PRINTS" id="PR00465">
    <property type="entry name" value="EP450IV"/>
</dbReference>
<dbReference type="InterPro" id="IPR001128">
    <property type="entry name" value="Cyt_P450"/>
</dbReference>
<dbReference type="PRINTS" id="PR00385">
    <property type="entry name" value="P450"/>
</dbReference>
<dbReference type="STRING" id="92696.A0A4R0RMY1"/>
<dbReference type="SUPFAM" id="SSF48264">
    <property type="entry name" value="Cytochrome P450"/>
    <property type="match status" value="1"/>
</dbReference>
<evidence type="ECO:0008006" key="12">
    <source>
        <dbReference type="Google" id="ProtNLM"/>
    </source>
</evidence>
<comment type="caution">
    <text evidence="10">The sequence shown here is derived from an EMBL/GenBank/DDBJ whole genome shotgun (WGS) entry which is preliminary data.</text>
</comment>
<evidence type="ECO:0000256" key="7">
    <source>
        <dbReference type="ARBA" id="ARBA00023033"/>
    </source>
</evidence>
<dbReference type="EMBL" id="RWJN01000064">
    <property type="protein sequence ID" value="TCD68532.1"/>
    <property type="molecule type" value="Genomic_DNA"/>
</dbReference>
<dbReference type="InterPro" id="IPR050121">
    <property type="entry name" value="Cytochrome_P450_monoxygenase"/>
</dbReference>
<evidence type="ECO:0000256" key="6">
    <source>
        <dbReference type="ARBA" id="ARBA00023004"/>
    </source>
</evidence>
<gene>
    <name evidence="10" type="ORF">EIP91_010588</name>
</gene>
<sequence>MRSFSNLLEILVGMDSLGEAFFIIVISALFTHFIYNRVQLLSYPILLFFFILVPTALSFLLTSNLSYSMSIFFSFSVYYTTLLGSISAYRLSPVHPLAQYPGPIGLKLSALGLFKIGLSGKRFEYIRSLHERYDSDVVRIGPNELSFRDANTIRPIMGANGLVKGPALDGLSGYSDNRPLVAWRDHGMHATQRKAWTRGMNSSALSEYEPVLVRRVTQVIDKLLARKGQTLNFVELLTFFGYDFINDMAFGEGPEYMKNGDPQGTLSRILFALKAASLLEALPWLGHFVKTKLESENRVAEARAKARISRGAVTKDLFHYLAHEDDPDKPAPSMNAVAIESILVIVAGANSPVSAICSALYLLMRDPASYKKLQDEIDEYYPQEEDPLDTKHYPKMHFLDAVVNEALRLYPALLSGSQRSTGEKGLMIGSSYIPPHTAVRVHTYSVQRDPRNFFPSPDTFWPDRWLIAKDPSSYDGPFTHNTSAFIPFSFGPYNCVGKSLALKEIKMVLCVLLHRADIEFPESYDPDEWLRLTGESLGLDIARYPVVVSERRASH</sequence>
<accession>A0A4R0RMY1</accession>
<dbReference type="GO" id="GO:0004497">
    <property type="term" value="F:monooxygenase activity"/>
    <property type="evidence" value="ECO:0007669"/>
    <property type="project" value="UniProtKB-KW"/>
</dbReference>
<dbReference type="OrthoDB" id="6692864at2759"/>
<comment type="pathway">
    <text evidence="2">Secondary metabolite biosynthesis.</text>
</comment>
<comment type="cofactor">
    <cofactor evidence="1 8">
        <name>heme</name>
        <dbReference type="ChEBI" id="CHEBI:30413"/>
    </cofactor>
</comment>
<dbReference type="Proteomes" id="UP000292702">
    <property type="component" value="Unassembled WGS sequence"/>
</dbReference>
<evidence type="ECO:0000256" key="3">
    <source>
        <dbReference type="ARBA" id="ARBA00010617"/>
    </source>
</evidence>
<evidence type="ECO:0000256" key="2">
    <source>
        <dbReference type="ARBA" id="ARBA00005179"/>
    </source>
</evidence>
<dbReference type="GO" id="GO:0016705">
    <property type="term" value="F:oxidoreductase activity, acting on paired donors, with incorporation or reduction of molecular oxygen"/>
    <property type="evidence" value="ECO:0007669"/>
    <property type="project" value="InterPro"/>
</dbReference>
<dbReference type="Gene3D" id="1.10.630.10">
    <property type="entry name" value="Cytochrome P450"/>
    <property type="match status" value="1"/>
</dbReference>
<keyword evidence="4 8" id="KW-0479">Metal-binding</keyword>
<evidence type="ECO:0000313" key="10">
    <source>
        <dbReference type="EMBL" id="TCD68532.1"/>
    </source>
</evidence>
<keyword evidence="9" id="KW-1133">Transmembrane helix</keyword>
<feature type="transmembrane region" description="Helical" evidence="9">
    <location>
        <begin position="41"/>
        <end position="62"/>
    </location>
</feature>
<keyword evidence="9" id="KW-0812">Transmembrane</keyword>
<feature type="binding site" description="axial binding residue" evidence="8">
    <location>
        <position position="495"/>
    </location>
    <ligand>
        <name>heme</name>
        <dbReference type="ChEBI" id="CHEBI:30413"/>
    </ligand>
    <ligandPart>
        <name>Fe</name>
        <dbReference type="ChEBI" id="CHEBI:18248"/>
    </ligandPart>
</feature>
<evidence type="ECO:0000256" key="4">
    <source>
        <dbReference type="ARBA" id="ARBA00022723"/>
    </source>
</evidence>
<keyword evidence="9" id="KW-0472">Membrane</keyword>
<feature type="transmembrane region" description="Helical" evidence="9">
    <location>
        <begin position="69"/>
        <end position="89"/>
    </location>
</feature>
<keyword evidence="7" id="KW-0503">Monooxygenase</keyword>
<keyword evidence="8" id="KW-0349">Heme</keyword>
<dbReference type="Pfam" id="PF00067">
    <property type="entry name" value="p450"/>
    <property type="match status" value="1"/>
</dbReference>
<dbReference type="GO" id="GO:0020037">
    <property type="term" value="F:heme binding"/>
    <property type="evidence" value="ECO:0007669"/>
    <property type="project" value="InterPro"/>
</dbReference>
<proteinExistence type="inferred from homology"/>
<reference evidence="10 11" key="1">
    <citation type="submission" date="2018-11" db="EMBL/GenBank/DDBJ databases">
        <title>Genome assembly of Steccherinum ochraceum LE-BIN_3174, the white-rot fungus of the Steccherinaceae family (The Residual Polyporoid clade, Polyporales, Basidiomycota).</title>
        <authorList>
            <person name="Fedorova T.V."/>
            <person name="Glazunova O.A."/>
            <person name="Landesman E.O."/>
            <person name="Moiseenko K.V."/>
            <person name="Psurtseva N.V."/>
            <person name="Savinova O.S."/>
            <person name="Shakhova N.V."/>
            <person name="Tyazhelova T.V."/>
            <person name="Vasina D.V."/>
        </authorList>
    </citation>
    <scope>NUCLEOTIDE SEQUENCE [LARGE SCALE GENOMIC DNA]</scope>
    <source>
        <strain evidence="10 11">LE-BIN_3174</strain>
    </source>
</reference>
<keyword evidence="6 8" id="KW-0408">Iron</keyword>
<evidence type="ECO:0000256" key="9">
    <source>
        <dbReference type="SAM" id="Phobius"/>
    </source>
</evidence>
<keyword evidence="11" id="KW-1185">Reference proteome</keyword>
<dbReference type="AlphaFoldDB" id="A0A4R0RMY1"/>